<sequence>MRMAEIAAQFLGGLTDPQRQAAAYPFHDPRRLRWTYVPTPRPGVSLLGLDRQSRKGAHRLLATALSRHAFAQVVTIMALEEVLDLDEGGARGRHSDDYHLAVFGTPGDEEWGWRFEGHHVSVTATVSGGRVEVAPLFLGAHPAGVWYGSAAVVRPLPLEEELARALLAELSPALRGRAIVADEAPPDILTGTSEVTSALEPLGVRGASMGSAERDLLAGLTAVYVDRLAPELRGSHDAAGLSFAWAGPVTPGAGHYYRIQGQGLLIEYDNTADAADHAHTVIRRPGADFGAAILPAHLTGELGLS</sequence>
<evidence type="ECO:0008006" key="3">
    <source>
        <dbReference type="Google" id="ProtNLM"/>
    </source>
</evidence>
<proteinExistence type="predicted"/>
<accession>A0A7W5V7Q5</accession>
<name>A0A7W5V7Q5_9ACTN</name>
<dbReference type="Proteomes" id="UP000579945">
    <property type="component" value="Unassembled WGS sequence"/>
</dbReference>
<protein>
    <recommendedName>
        <fullName evidence="3">DUF3500 domain-containing protein</fullName>
    </recommendedName>
</protein>
<keyword evidence="2" id="KW-1185">Reference proteome</keyword>
<dbReference type="PANTHER" id="PTHR37489:SF1">
    <property type="entry name" value="DUF3500 DOMAIN-CONTAINING PROTEIN"/>
    <property type="match status" value="1"/>
</dbReference>
<evidence type="ECO:0000313" key="1">
    <source>
        <dbReference type="EMBL" id="MBB3726465.1"/>
    </source>
</evidence>
<dbReference type="Pfam" id="PF12006">
    <property type="entry name" value="DUF3500"/>
    <property type="match status" value="1"/>
</dbReference>
<gene>
    <name evidence="1" type="ORF">FHR33_002325</name>
</gene>
<organism evidence="1 2">
    <name type="scientific">Nonomuraea dietziae</name>
    <dbReference type="NCBI Taxonomy" id="65515"/>
    <lineage>
        <taxon>Bacteria</taxon>
        <taxon>Bacillati</taxon>
        <taxon>Actinomycetota</taxon>
        <taxon>Actinomycetes</taxon>
        <taxon>Streptosporangiales</taxon>
        <taxon>Streptosporangiaceae</taxon>
        <taxon>Nonomuraea</taxon>
    </lineage>
</organism>
<dbReference type="GeneID" id="95388827"/>
<dbReference type="RefSeq" id="WP_221241055.1">
    <property type="nucleotide sequence ID" value="NZ_JACIBV010000001.1"/>
</dbReference>
<comment type="caution">
    <text evidence="1">The sequence shown here is derived from an EMBL/GenBank/DDBJ whole genome shotgun (WGS) entry which is preliminary data.</text>
</comment>
<dbReference type="EMBL" id="JACIBV010000001">
    <property type="protein sequence ID" value="MBB3726465.1"/>
    <property type="molecule type" value="Genomic_DNA"/>
</dbReference>
<evidence type="ECO:0000313" key="2">
    <source>
        <dbReference type="Proteomes" id="UP000579945"/>
    </source>
</evidence>
<reference evidence="1 2" key="1">
    <citation type="submission" date="2020-08" db="EMBL/GenBank/DDBJ databases">
        <title>Sequencing the genomes of 1000 actinobacteria strains.</title>
        <authorList>
            <person name="Klenk H.-P."/>
        </authorList>
    </citation>
    <scope>NUCLEOTIDE SEQUENCE [LARGE SCALE GENOMIC DNA]</scope>
    <source>
        <strain evidence="1 2">DSM 44320</strain>
    </source>
</reference>
<dbReference type="InterPro" id="IPR021889">
    <property type="entry name" value="DUF3500"/>
</dbReference>
<dbReference type="AlphaFoldDB" id="A0A7W5V7Q5"/>
<dbReference type="PANTHER" id="PTHR37489">
    <property type="entry name" value="DUF3500 DOMAIN-CONTAINING PROTEIN"/>
    <property type="match status" value="1"/>
</dbReference>